<dbReference type="RefSeq" id="WP_048085573.1">
    <property type="nucleotide sequence ID" value="NZ_CALCVY010000268.1"/>
</dbReference>
<dbReference type="PATRIC" id="fig|2162.10.peg.513"/>
<dbReference type="InterPro" id="IPR040493">
    <property type="entry name" value="DUF5518"/>
</dbReference>
<evidence type="ECO:0000256" key="1">
    <source>
        <dbReference type="SAM" id="Phobius"/>
    </source>
</evidence>
<feature type="transmembrane region" description="Helical" evidence="1">
    <location>
        <begin position="93"/>
        <end position="117"/>
    </location>
</feature>
<feature type="transmembrane region" description="Helical" evidence="1">
    <location>
        <begin position="59"/>
        <end position="87"/>
    </location>
</feature>
<accession>A0A089ZVM0</accession>
<evidence type="ECO:0000313" key="5">
    <source>
        <dbReference type="Proteomes" id="UP000062768"/>
    </source>
</evidence>
<evidence type="ECO:0000313" key="3">
    <source>
        <dbReference type="EMBL" id="CEL24142.1"/>
    </source>
</evidence>
<keyword evidence="1" id="KW-1133">Transmembrane helix</keyword>
<name>A0A089ZVM0_METFO</name>
<sequence>MVKWGPVVVGFILAIILGNLFGIYVNQSWGVNLGLFIAGLIVGYWVHEGIIGGLWNATVAGAFGSIVLAILLIVGGTIFGGIAGFAAGAVTGFTIVIVSLIANIVFMGVGGAIGGIISGSD</sequence>
<dbReference type="EMBL" id="LN734822">
    <property type="protein sequence ID" value="CEL24142.1"/>
    <property type="molecule type" value="Genomic_DNA"/>
</dbReference>
<feature type="transmembrane region" description="Helical" evidence="1">
    <location>
        <begin position="31"/>
        <end position="47"/>
    </location>
</feature>
<feature type="transmembrane region" description="Helical" evidence="1">
    <location>
        <begin position="7"/>
        <end position="25"/>
    </location>
</feature>
<keyword evidence="5" id="KW-1185">Reference proteome</keyword>
<dbReference type="KEGG" id="mfc:BRM9_1862"/>
<keyword evidence="1" id="KW-0472">Membrane</keyword>
<reference evidence="2" key="1">
    <citation type="submission" date="2013-12" db="EMBL/GenBank/DDBJ databases">
        <title>The complete genome sequence of Methanobacterium sp. BRM9.</title>
        <authorList>
            <consortium name="Pastoral Greenhouse Gas Research Consortium"/>
            <person name="Kelly W.J."/>
            <person name="Leahy S.C."/>
            <person name="Perry R."/>
            <person name="Li D."/>
            <person name="Altermann E."/>
            <person name="Lambie S.C."/>
            <person name="Attwood G.T."/>
        </authorList>
    </citation>
    <scope>NUCLEOTIDE SEQUENCE [LARGE SCALE GENOMIC DNA]</scope>
    <source>
        <strain evidence="2">BRM9</strain>
    </source>
</reference>
<dbReference type="Pfam" id="PF17647">
    <property type="entry name" value="DUF5518"/>
    <property type="match status" value="1"/>
</dbReference>
<dbReference type="AlphaFoldDB" id="A0A089ZVM0"/>
<protein>
    <submittedName>
        <fullName evidence="3">Putative membrane protein</fullName>
    </submittedName>
</protein>
<dbReference type="Proteomes" id="UP000029661">
    <property type="component" value="Chromosome"/>
</dbReference>
<dbReference type="EMBL" id="CP006933">
    <property type="protein sequence ID" value="AIS32669.1"/>
    <property type="molecule type" value="Genomic_DNA"/>
</dbReference>
<proteinExistence type="predicted"/>
<gene>
    <name evidence="2" type="ORF">BRM9_1862</name>
    <name evidence="3" type="ORF">MB9_0495</name>
</gene>
<dbReference type="OrthoDB" id="71261at2157"/>
<dbReference type="Proteomes" id="UP000062768">
    <property type="component" value="Chromosome I"/>
</dbReference>
<organism evidence="2 4">
    <name type="scientific">Methanobacterium formicicum</name>
    <dbReference type="NCBI Taxonomy" id="2162"/>
    <lineage>
        <taxon>Archaea</taxon>
        <taxon>Methanobacteriati</taxon>
        <taxon>Methanobacteriota</taxon>
        <taxon>Methanomada group</taxon>
        <taxon>Methanobacteria</taxon>
        <taxon>Methanobacteriales</taxon>
        <taxon>Methanobacteriaceae</taxon>
        <taxon>Methanobacterium</taxon>
    </lineage>
</organism>
<evidence type="ECO:0000313" key="4">
    <source>
        <dbReference type="Proteomes" id="UP000029661"/>
    </source>
</evidence>
<keyword evidence="1" id="KW-0812">Transmembrane</keyword>
<reference evidence="3" key="2">
    <citation type="submission" date="2014-09" db="EMBL/GenBank/DDBJ databases">
        <authorList>
            <person name="Bishop-Lilly K.A."/>
            <person name="Broomall S.M."/>
            <person name="Chain P.S."/>
            <person name="Chertkov O."/>
            <person name="Coyne S.R."/>
            <person name="Daligault H.E."/>
            <person name="Davenport K.W."/>
            <person name="Erkkila T."/>
            <person name="Frey K.G."/>
            <person name="Gibbons H.S."/>
            <person name="Gu W."/>
            <person name="Jaissle J."/>
            <person name="Johnson S.L."/>
            <person name="Koroleva G.I."/>
            <person name="Ladner J.T."/>
            <person name="Lo C.-C."/>
            <person name="Minogue T.D."/>
            <person name="Munk C."/>
            <person name="Palacios G.F."/>
            <person name="Redden C.L."/>
            <person name="Rosenzweig C.N."/>
            <person name="Scholz M.B."/>
            <person name="Teshima H."/>
            <person name="Xu Y."/>
        </authorList>
    </citation>
    <scope>NUCLEOTIDE SEQUENCE</scope>
    <source>
        <strain evidence="3">Mb9</strain>
    </source>
</reference>
<dbReference type="GeneID" id="26738753"/>
<evidence type="ECO:0000313" key="2">
    <source>
        <dbReference type="EMBL" id="AIS32669.1"/>
    </source>
</evidence>